<accession>A0A250WUI3</accession>
<dbReference type="PROSITE" id="PS50016">
    <property type="entry name" value="ZF_PHD_2"/>
    <property type="match status" value="1"/>
</dbReference>
<dbReference type="Proteomes" id="UP000232323">
    <property type="component" value="Unassembled WGS sequence"/>
</dbReference>
<evidence type="ECO:0000256" key="3">
    <source>
        <dbReference type="ARBA" id="ARBA00022737"/>
    </source>
</evidence>
<dbReference type="AlphaFoldDB" id="A0A250WUI3"/>
<dbReference type="OrthoDB" id="5857104at2759"/>
<feature type="domain" description="Chromo" evidence="12">
    <location>
        <begin position="143"/>
        <end position="236"/>
    </location>
</feature>
<dbReference type="Pfam" id="PF00385">
    <property type="entry name" value="Chromo"/>
    <property type="match status" value="1"/>
</dbReference>
<keyword evidence="8" id="KW-0067">ATP-binding</keyword>
<dbReference type="PANTHER" id="PTHR45623:SF17">
    <property type="entry name" value="CHROMODOMAIN-HELICASE-DNA-BINDING PROTEIN 3-RELATED"/>
    <property type="match status" value="1"/>
</dbReference>
<dbReference type="CDD" id="cd15519">
    <property type="entry name" value="PHD1_Lid2p_like"/>
    <property type="match status" value="1"/>
</dbReference>
<dbReference type="Gene3D" id="3.40.50.10810">
    <property type="entry name" value="Tandem AAA-ATPase domain"/>
    <property type="match status" value="1"/>
</dbReference>
<evidence type="ECO:0000259" key="14">
    <source>
        <dbReference type="PROSITE" id="PS51192"/>
    </source>
</evidence>
<dbReference type="InterPro" id="IPR019787">
    <property type="entry name" value="Znf_PHD-finger"/>
</dbReference>
<feature type="compositionally biased region" description="Low complexity" evidence="11">
    <location>
        <begin position="22"/>
        <end position="39"/>
    </location>
</feature>
<organism evidence="16 17">
    <name type="scientific">Chlamydomonas eustigma</name>
    <dbReference type="NCBI Taxonomy" id="1157962"/>
    <lineage>
        <taxon>Eukaryota</taxon>
        <taxon>Viridiplantae</taxon>
        <taxon>Chlorophyta</taxon>
        <taxon>core chlorophytes</taxon>
        <taxon>Chlorophyceae</taxon>
        <taxon>CS clade</taxon>
        <taxon>Chlamydomonadales</taxon>
        <taxon>Chlamydomonadaceae</taxon>
        <taxon>Chlamydomonas</taxon>
    </lineage>
</organism>
<dbReference type="STRING" id="1157962.A0A250WUI3"/>
<dbReference type="GO" id="GO:0003677">
    <property type="term" value="F:DNA binding"/>
    <property type="evidence" value="ECO:0007669"/>
    <property type="project" value="TreeGrafter"/>
</dbReference>
<dbReference type="SMART" id="SM00487">
    <property type="entry name" value="DEXDc"/>
    <property type="match status" value="1"/>
</dbReference>
<protein>
    <submittedName>
        <fullName evidence="16">Uncharacterized protein</fullName>
    </submittedName>
</protein>
<dbReference type="PROSITE" id="PS50013">
    <property type="entry name" value="CHROMO_2"/>
    <property type="match status" value="2"/>
</dbReference>
<dbReference type="Pfam" id="PF00271">
    <property type="entry name" value="Helicase_C"/>
    <property type="match status" value="1"/>
</dbReference>
<keyword evidence="7" id="KW-0862">Zinc</keyword>
<proteinExistence type="predicted"/>
<feature type="compositionally biased region" description="Low complexity" evidence="11">
    <location>
        <begin position="282"/>
        <end position="294"/>
    </location>
</feature>
<dbReference type="InterPro" id="IPR049730">
    <property type="entry name" value="SNF2/RAD54-like_C"/>
</dbReference>
<dbReference type="GO" id="GO:0042393">
    <property type="term" value="F:histone binding"/>
    <property type="evidence" value="ECO:0007669"/>
    <property type="project" value="TreeGrafter"/>
</dbReference>
<evidence type="ECO:0000256" key="5">
    <source>
        <dbReference type="ARBA" id="ARBA00022771"/>
    </source>
</evidence>
<reference evidence="16 17" key="1">
    <citation type="submission" date="2017-08" db="EMBL/GenBank/DDBJ databases">
        <title>Acidophilic green algal genome provides insights into adaptation to an acidic environment.</title>
        <authorList>
            <person name="Hirooka S."/>
            <person name="Hirose Y."/>
            <person name="Kanesaki Y."/>
            <person name="Higuchi S."/>
            <person name="Fujiwara T."/>
            <person name="Onuma R."/>
            <person name="Era A."/>
            <person name="Ohbayashi R."/>
            <person name="Uzuka A."/>
            <person name="Nozaki H."/>
            <person name="Yoshikawa H."/>
            <person name="Miyagishima S.Y."/>
        </authorList>
    </citation>
    <scope>NUCLEOTIDE SEQUENCE [LARGE SCALE GENOMIC DNA]</scope>
    <source>
        <strain evidence="16 17">NIES-2499</strain>
    </source>
</reference>
<dbReference type="InterPro" id="IPR000953">
    <property type="entry name" value="Chromo/chromo_shadow_dom"/>
</dbReference>
<feature type="domain" description="Helicase C-terminal" evidence="15">
    <location>
        <begin position="787"/>
        <end position="938"/>
    </location>
</feature>
<keyword evidence="17" id="KW-1185">Reference proteome</keyword>
<dbReference type="InterPro" id="IPR016197">
    <property type="entry name" value="Chromo-like_dom_sf"/>
</dbReference>
<dbReference type="SMART" id="SM00298">
    <property type="entry name" value="CHROMO"/>
    <property type="match status" value="2"/>
</dbReference>
<dbReference type="InterPro" id="IPR001965">
    <property type="entry name" value="Znf_PHD"/>
</dbReference>
<feature type="region of interest" description="Disordered" evidence="11">
    <location>
        <begin position="1"/>
        <end position="86"/>
    </location>
</feature>
<keyword evidence="5 10" id="KW-0863">Zinc-finger</keyword>
<dbReference type="SMART" id="SM00490">
    <property type="entry name" value="HELICc"/>
    <property type="match status" value="1"/>
</dbReference>
<keyword evidence="9" id="KW-0539">Nucleus</keyword>
<dbReference type="PROSITE" id="PS51192">
    <property type="entry name" value="HELICASE_ATP_BIND_1"/>
    <property type="match status" value="1"/>
</dbReference>
<evidence type="ECO:0000256" key="9">
    <source>
        <dbReference type="ARBA" id="ARBA00023242"/>
    </source>
</evidence>
<dbReference type="PANTHER" id="PTHR45623">
    <property type="entry name" value="CHROMODOMAIN-HELICASE-DNA-BINDING PROTEIN 3-RELATED-RELATED"/>
    <property type="match status" value="1"/>
</dbReference>
<dbReference type="InterPro" id="IPR011011">
    <property type="entry name" value="Znf_FYVE_PHD"/>
</dbReference>
<comment type="caution">
    <text evidence="16">The sequence shown here is derived from an EMBL/GenBank/DDBJ whole genome shotgun (WGS) entry which is preliminary data.</text>
</comment>
<dbReference type="InterPro" id="IPR000330">
    <property type="entry name" value="SNF2_N"/>
</dbReference>
<evidence type="ECO:0000259" key="15">
    <source>
        <dbReference type="PROSITE" id="PS51194"/>
    </source>
</evidence>
<dbReference type="CDD" id="cd18793">
    <property type="entry name" value="SF2_C_SNF"/>
    <property type="match status" value="1"/>
</dbReference>
<evidence type="ECO:0000256" key="6">
    <source>
        <dbReference type="ARBA" id="ARBA00022801"/>
    </source>
</evidence>
<keyword evidence="4" id="KW-0547">Nucleotide-binding</keyword>
<keyword evidence="3" id="KW-0677">Repeat</keyword>
<feature type="region of interest" description="Disordered" evidence="11">
    <location>
        <begin position="938"/>
        <end position="962"/>
    </location>
</feature>
<dbReference type="InterPro" id="IPR023780">
    <property type="entry name" value="Chromo_domain"/>
</dbReference>
<dbReference type="SMART" id="SM00249">
    <property type="entry name" value="PHD"/>
    <property type="match status" value="1"/>
</dbReference>
<dbReference type="InterPro" id="IPR013083">
    <property type="entry name" value="Znf_RING/FYVE/PHD"/>
</dbReference>
<dbReference type="SUPFAM" id="SSF54160">
    <property type="entry name" value="Chromo domain-like"/>
    <property type="match status" value="2"/>
</dbReference>
<dbReference type="GO" id="GO:0008270">
    <property type="term" value="F:zinc ion binding"/>
    <property type="evidence" value="ECO:0007669"/>
    <property type="project" value="UniProtKB-KW"/>
</dbReference>
<keyword evidence="2" id="KW-0479">Metal-binding</keyword>
<dbReference type="CDD" id="cd18659">
    <property type="entry name" value="CD2_tandem"/>
    <property type="match status" value="1"/>
</dbReference>
<dbReference type="GO" id="GO:0016887">
    <property type="term" value="F:ATP hydrolysis activity"/>
    <property type="evidence" value="ECO:0007669"/>
    <property type="project" value="TreeGrafter"/>
</dbReference>
<dbReference type="PROSITE" id="PS01359">
    <property type="entry name" value="ZF_PHD_1"/>
    <property type="match status" value="1"/>
</dbReference>
<dbReference type="InterPro" id="IPR001650">
    <property type="entry name" value="Helicase_C-like"/>
</dbReference>
<evidence type="ECO:0000313" key="17">
    <source>
        <dbReference type="Proteomes" id="UP000232323"/>
    </source>
</evidence>
<dbReference type="GO" id="GO:0005524">
    <property type="term" value="F:ATP binding"/>
    <property type="evidence" value="ECO:0007669"/>
    <property type="project" value="UniProtKB-KW"/>
</dbReference>
<evidence type="ECO:0000259" key="13">
    <source>
        <dbReference type="PROSITE" id="PS50016"/>
    </source>
</evidence>
<evidence type="ECO:0000259" key="12">
    <source>
        <dbReference type="PROSITE" id="PS50013"/>
    </source>
</evidence>
<feature type="domain" description="Chromo" evidence="12">
    <location>
        <begin position="256"/>
        <end position="348"/>
    </location>
</feature>
<comment type="subcellular location">
    <subcellularLocation>
        <location evidence="1">Nucleus</location>
    </subcellularLocation>
</comment>
<dbReference type="InterPro" id="IPR038718">
    <property type="entry name" value="SNF2-like_sf"/>
</dbReference>
<gene>
    <name evidence="16" type="ORF">CEUSTIGMA_g1942.t1</name>
</gene>
<keyword evidence="6" id="KW-0378">Hydrolase</keyword>
<feature type="domain" description="Helicase ATP-binding" evidence="14">
    <location>
        <begin position="434"/>
        <end position="636"/>
    </location>
</feature>
<evidence type="ECO:0000313" key="16">
    <source>
        <dbReference type="EMBL" id="GAX74493.1"/>
    </source>
</evidence>
<evidence type="ECO:0000256" key="10">
    <source>
        <dbReference type="PROSITE-ProRule" id="PRU00146"/>
    </source>
</evidence>
<dbReference type="Pfam" id="PF00628">
    <property type="entry name" value="PHD"/>
    <property type="match status" value="1"/>
</dbReference>
<feature type="compositionally biased region" description="Basic and acidic residues" evidence="11">
    <location>
        <begin position="529"/>
        <end position="546"/>
    </location>
</feature>
<dbReference type="EMBL" id="BEGY01000007">
    <property type="protein sequence ID" value="GAX74493.1"/>
    <property type="molecule type" value="Genomic_DNA"/>
</dbReference>
<evidence type="ECO:0000256" key="7">
    <source>
        <dbReference type="ARBA" id="ARBA00022833"/>
    </source>
</evidence>
<dbReference type="Gene3D" id="3.30.40.10">
    <property type="entry name" value="Zinc/RING finger domain, C3HC4 (zinc finger)"/>
    <property type="match status" value="1"/>
</dbReference>
<dbReference type="Gene3D" id="3.40.50.300">
    <property type="entry name" value="P-loop containing nucleotide triphosphate hydrolases"/>
    <property type="match status" value="1"/>
</dbReference>
<dbReference type="GO" id="GO:0003682">
    <property type="term" value="F:chromatin binding"/>
    <property type="evidence" value="ECO:0007669"/>
    <property type="project" value="TreeGrafter"/>
</dbReference>
<dbReference type="Gene3D" id="2.40.50.40">
    <property type="match status" value="2"/>
</dbReference>
<dbReference type="GO" id="GO:0140658">
    <property type="term" value="F:ATP-dependent chromatin remodeler activity"/>
    <property type="evidence" value="ECO:0007669"/>
    <property type="project" value="TreeGrafter"/>
</dbReference>
<feature type="domain" description="PHD-type" evidence="13">
    <location>
        <begin position="89"/>
        <end position="139"/>
    </location>
</feature>
<dbReference type="Pfam" id="PF00176">
    <property type="entry name" value="SNF2-rel_dom"/>
    <property type="match status" value="1"/>
</dbReference>
<evidence type="ECO:0000256" key="8">
    <source>
        <dbReference type="ARBA" id="ARBA00022840"/>
    </source>
</evidence>
<feature type="compositionally biased region" description="Acidic residues" evidence="11">
    <location>
        <begin position="61"/>
        <end position="86"/>
    </location>
</feature>
<dbReference type="InterPro" id="IPR014001">
    <property type="entry name" value="Helicase_ATP-bd"/>
</dbReference>
<evidence type="ECO:0000256" key="1">
    <source>
        <dbReference type="ARBA" id="ARBA00004123"/>
    </source>
</evidence>
<feature type="region of interest" description="Disordered" evidence="11">
    <location>
        <begin position="529"/>
        <end position="548"/>
    </location>
</feature>
<sequence length="1039" mass="116732">MTRATRKRSRDKDIDIADIEPTDSSGGSPETSEPSTGSENLSAGDLKRTRTSNRSVKNADETCDFDQNGDIDVESTEDSDAEDVEDNSNTHCEICAMDKEPDKLLLCEACPRVYHLYCLDPPLKHIPKGDWFCKSCLSSMGLLNIEKVLDSRDIATGTSTDAGLNHDAGTHGSTVRYHHREFYVKWKGKSHMHCSWVSEEALQSALKVFKGPLAQAVQQKLRKFLSSQSSSYGIDDADNESQITGEVVNGVNQQWLVVDRIIAERGGTGVTLSAESRDSQNTNTLSSTGTSISGGKVSTACRLEYLVKWKELGYDACTWESYDDLRENWGSEISAFKARQKSIKHSVAELRQLSQEQALSAKMPPSTAGSAICNSSDSIVLPASSSSITAIPDVETASDADHRGLGQRKFSETPPWLKGGELHPYQIEGLNWLYYKRTTAENVILGDEMGLGKTVQTIAYLSSLHYCDFVERPFLVVVPLSTIRNWEREFAIWAPDLNVVNLVGNSSARRIILEHEMYTARVLSRSKSHSSEADRELDGGSRKDLAHGNNNKLQDRVKFHVLLTTYEMVLSEIGQLSKLEYEVLVVDEGHRLKNKESRLFQDLKQLRCVHKVLLTGTPLQNNISELFMLLHFLEKEKFASVEQFEQQFSDLGQERQVARLHELLSPHLLRRLKKDVLKNKLPPKQEQIVRVELSRMQREFYRNLLARHYPVLVAGSSSSAATNSSRPAEGRPASNKMSALKNLMMELRKCCNHPYLFDGAEQQGIANGQSAIDPLQALISNSGKLELVDRMVSQLIKEGHRILIYSQFTRTLDILEDWLRGRKWGHVRIDGSIAGAERQRRIDRFNLLPDQYSVFLLSTRAGGLGINLATADTVIIYDSDWNPHNDLQAQARAHRLGQLKPVMIYRLVSRATIEERMMQVSRKKMVLEHLVVRKMVQSQGGSSNNGHISSSGVGVGGQRSSEGLKQSELDDILRRLGHYWRISTMLAVSLSTCNLMHKLHMHKRVQPAWLWWMAATESLLELLELMMDHQRLNQLGKGV</sequence>
<evidence type="ECO:0000256" key="11">
    <source>
        <dbReference type="SAM" id="MobiDB-lite"/>
    </source>
</evidence>
<evidence type="ECO:0000256" key="2">
    <source>
        <dbReference type="ARBA" id="ARBA00022723"/>
    </source>
</evidence>
<dbReference type="SUPFAM" id="SSF52540">
    <property type="entry name" value="P-loop containing nucleoside triphosphate hydrolases"/>
    <property type="match status" value="2"/>
</dbReference>
<name>A0A250WUI3_9CHLO</name>
<feature type="region of interest" description="Disordered" evidence="11">
    <location>
        <begin position="272"/>
        <end position="294"/>
    </location>
</feature>
<dbReference type="PROSITE" id="PS51194">
    <property type="entry name" value="HELICASE_CTER"/>
    <property type="match status" value="1"/>
</dbReference>
<dbReference type="InterPro" id="IPR027417">
    <property type="entry name" value="P-loop_NTPase"/>
</dbReference>
<dbReference type="GO" id="GO:0000785">
    <property type="term" value="C:chromatin"/>
    <property type="evidence" value="ECO:0007669"/>
    <property type="project" value="TreeGrafter"/>
</dbReference>
<dbReference type="SUPFAM" id="SSF57903">
    <property type="entry name" value="FYVE/PHD zinc finger"/>
    <property type="match status" value="1"/>
</dbReference>
<dbReference type="InterPro" id="IPR019786">
    <property type="entry name" value="Zinc_finger_PHD-type_CS"/>
</dbReference>
<dbReference type="CDD" id="cd18660">
    <property type="entry name" value="CD1_tandem"/>
    <property type="match status" value="1"/>
</dbReference>
<evidence type="ECO:0000256" key="4">
    <source>
        <dbReference type="ARBA" id="ARBA00022741"/>
    </source>
</evidence>
<dbReference type="GO" id="GO:0005634">
    <property type="term" value="C:nucleus"/>
    <property type="evidence" value="ECO:0007669"/>
    <property type="project" value="UniProtKB-SubCell"/>
</dbReference>